<feature type="compositionally biased region" description="Basic and acidic residues" evidence="1">
    <location>
        <begin position="128"/>
        <end position="143"/>
    </location>
</feature>
<protein>
    <submittedName>
        <fullName evidence="2">Histidine phosphatase family protein</fullName>
    </submittedName>
</protein>
<dbReference type="InterPro" id="IPR013078">
    <property type="entry name" value="His_Pase_superF_clade-1"/>
</dbReference>
<name>A0ABY6PHG3_9ACTN</name>
<dbReference type="Gene3D" id="3.40.50.1240">
    <property type="entry name" value="Phosphoglycerate mutase-like"/>
    <property type="match status" value="1"/>
</dbReference>
<evidence type="ECO:0000256" key="1">
    <source>
        <dbReference type="SAM" id="MobiDB-lite"/>
    </source>
</evidence>
<accession>A0ABY6PHG3</accession>
<feature type="region of interest" description="Disordered" evidence="1">
    <location>
        <begin position="128"/>
        <end position="148"/>
    </location>
</feature>
<dbReference type="Pfam" id="PF00300">
    <property type="entry name" value="His_Phos_1"/>
    <property type="match status" value="1"/>
</dbReference>
<organism evidence="2 3">
    <name type="scientific">Streptomyces endophytica</name>
    <dbReference type="NCBI Taxonomy" id="2991496"/>
    <lineage>
        <taxon>Bacteria</taxon>
        <taxon>Bacillati</taxon>
        <taxon>Actinomycetota</taxon>
        <taxon>Actinomycetes</taxon>
        <taxon>Kitasatosporales</taxon>
        <taxon>Streptomycetaceae</taxon>
        <taxon>Streptomyces</taxon>
    </lineage>
</organism>
<proteinExistence type="predicted"/>
<dbReference type="PANTHER" id="PTHR47623">
    <property type="entry name" value="OS09G0287300 PROTEIN"/>
    <property type="match status" value="1"/>
</dbReference>
<keyword evidence="3" id="KW-1185">Reference proteome</keyword>
<gene>
    <name evidence="2" type="ORF">OJ254_24100</name>
</gene>
<dbReference type="EMBL" id="CP110636">
    <property type="protein sequence ID" value="UZJ32800.1"/>
    <property type="molecule type" value="Genomic_DNA"/>
</dbReference>
<evidence type="ECO:0000313" key="3">
    <source>
        <dbReference type="Proteomes" id="UP001164959"/>
    </source>
</evidence>
<dbReference type="RefSeq" id="WP_265364020.1">
    <property type="nucleotide sequence ID" value="NZ_CP110636.1"/>
</dbReference>
<dbReference type="SUPFAM" id="SSF53254">
    <property type="entry name" value="Phosphoglycerate mutase-like"/>
    <property type="match status" value="1"/>
</dbReference>
<dbReference type="InterPro" id="IPR029033">
    <property type="entry name" value="His_PPase_superfam"/>
</dbReference>
<dbReference type="PANTHER" id="PTHR47623:SF1">
    <property type="entry name" value="OS09G0287300 PROTEIN"/>
    <property type="match status" value="1"/>
</dbReference>
<dbReference type="CDD" id="cd07067">
    <property type="entry name" value="HP_PGM_like"/>
    <property type="match status" value="1"/>
</dbReference>
<reference evidence="2" key="1">
    <citation type="submission" date="2022-11" db="EMBL/GenBank/DDBJ databases">
        <title>Identification and genomic analyses of a novel endophytic actinobacterium Streptomyces endophytica sp. nov. with potential for biocontrol of Yam anthracnose.</title>
        <authorList>
            <person name="Huang X."/>
        </authorList>
    </citation>
    <scope>NUCLEOTIDE SEQUENCE</scope>
    <source>
        <strain evidence="2">HNM0140</strain>
    </source>
</reference>
<sequence length="193" mass="20796">MTTPIPARLVVLRHAKSAWPPDVPDHERPLGKRGRRDAPAAGRRLLADGWVPDLVLCSTARRTRETWDLVAPELDARPEVVFEPRVYGASAAELLNVLREVPEQRRTVLLISHQPGVQDVVLALAEQGKGEGKQEEEGGRDADGDGEALGRVRAKFPTSGIAVLGLRGAWADLAPGTATLTDFTVPRGEAPGK</sequence>
<dbReference type="SMART" id="SM00855">
    <property type="entry name" value="PGAM"/>
    <property type="match status" value="1"/>
</dbReference>
<evidence type="ECO:0000313" key="2">
    <source>
        <dbReference type="EMBL" id="UZJ32800.1"/>
    </source>
</evidence>
<dbReference type="Proteomes" id="UP001164959">
    <property type="component" value="Chromosome"/>
</dbReference>